<dbReference type="SUPFAM" id="SSF88713">
    <property type="entry name" value="Glycoside hydrolase/deacetylase"/>
    <property type="match status" value="1"/>
</dbReference>
<dbReference type="NCBIfam" id="NF003814">
    <property type="entry name" value="PRK05406.1-3"/>
    <property type="match status" value="1"/>
</dbReference>
<keyword evidence="1" id="KW-0378">Hydrolase</keyword>
<dbReference type="EMBL" id="QDAG01000006">
    <property type="protein sequence ID" value="KAE8128092.1"/>
    <property type="molecule type" value="Genomic_DNA"/>
</dbReference>
<comment type="subunit">
    <text evidence="1">Forms a complex composed of PxpA, PxpB and PxpC.</text>
</comment>
<comment type="catalytic activity">
    <reaction evidence="1">
        <text>5-oxo-L-proline + ATP + 2 H2O = L-glutamate + ADP + phosphate + H(+)</text>
        <dbReference type="Rhea" id="RHEA:10348"/>
        <dbReference type="ChEBI" id="CHEBI:15377"/>
        <dbReference type="ChEBI" id="CHEBI:15378"/>
        <dbReference type="ChEBI" id="CHEBI:29985"/>
        <dbReference type="ChEBI" id="CHEBI:30616"/>
        <dbReference type="ChEBI" id="CHEBI:43474"/>
        <dbReference type="ChEBI" id="CHEBI:58402"/>
        <dbReference type="ChEBI" id="CHEBI:456216"/>
        <dbReference type="EC" id="3.5.2.9"/>
    </reaction>
</comment>
<comment type="caution">
    <text evidence="2">The sequence shown here is derived from an EMBL/GenBank/DDBJ whole genome shotgun (WGS) entry which is preliminary data.</text>
</comment>
<accession>A0A5N6S4A7</accession>
<dbReference type="PANTHER" id="PTHR30292:SF0">
    <property type="entry name" value="5-OXOPROLINASE SUBUNIT A"/>
    <property type="match status" value="1"/>
</dbReference>
<dbReference type="OrthoDB" id="9773478at2"/>
<sequence>MLVKGENQVNNDESGAVFGSERLAYSDNNSSALNSIDLNSDMGESFGRWTLGDDKALLDVVTSANIACGFHAGDPAGILRTASQAAANHVCIGAHVAYRDLSGFGRRFLDEQPEDLKADIIYQIAALAGIAASVGTSVSYVKPHGALYNRIAVDETQARAVVDAIAAVDSSLGLLTLPGSVVGRIAVDAGLHVFSEAFADRAYMPDGRLVPRSQPGAVIHDVDEVADRIATLVLTGTIEAVDGTMIRIDADSICVHGDSPSAVDMARAVRSRLESDGITVASFTSSGQPCVS</sequence>
<dbReference type="Proteomes" id="UP000325415">
    <property type="component" value="Unassembled WGS sequence"/>
</dbReference>
<evidence type="ECO:0000256" key="1">
    <source>
        <dbReference type="HAMAP-Rule" id="MF_00691"/>
    </source>
</evidence>
<dbReference type="EC" id="3.5.2.9" evidence="1"/>
<dbReference type="CDD" id="cd10787">
    <property type="entry name" value="LamB_YcsF_like"/>
    <property type="match status" value="1"/>
</dbReference>
<comment type="function">
    <text evidence="1">Catalyzes the cleavage of 5-oxoproline to form L-glutamate coupled to the hydrolysis of ATP to ADP and inorganic phosphate.</text>
</comment>
<dbReference type="GO" id="GO:0005975">
    <property type="term" value="P:carbohydrate metabolic process"/>
    <property type="evidence" value="ECO:0007669"/>
    <property type="project" value="InterPro"/>
</dbReference>
<gene>
    <name evidence="1" type="primary">pxpA</name>
    <name evidence="2" type="ORF">DDE84_06850</name>
</gene>
<proteinExistence type="inferred from homology"/>
<name>A0A5N6S4A7_9BIFI</name>
<dbReference type="HAMAP" id="MF_00691">
    <property type="entry name" value="PxpA"/>
    <property type="match status" value="1"/>
</dbReference>
<dbReference type="AlphaFoldDB" id="A0A5N6S4A7"/>
<dbReference type="GO" id="GO:0005524">
    <property type="term" value="F:ATP binding"/>
    <property type="evidence" value="ECO:0007669"/>
    <property type="project" value="UniProtKB-UniRule"/>
</dbReference>
<dbReference type="InterPro" id="IPR005501">
    <property type="entry name" value="LamB/YcsF/PxpA-like"/>
</dbReference>
<dbReference type="InterPro" id="IPR011330">
    <property type="entry name" value="Glyco_hydro/deAcase_b/a-brl"/>
</dbReference>
<dbReference type="Gene3D" id="3.20.20.370">
    <property type="entry name" value="Glycoside hydrolase/deacetylase"/>
    <property type="match status" value="1"/>
</dbReference>
<keyword evidence="1" id="KW-0067">ATP-binding</keyword>
<keyword evidence="3" id="KW-1185">Reference proteome</keyword>
<comment type="similarity">
    <text evidence="1">Belongs to the LamB/PxpA family.</text>
</comment>
<keyword evidence="1" id="KW-0547">Nucleotide-binding</keyword>
<dbReference type="NCBIfam" id="NF003816">
    <property type="entry name" value="PRK05406.1-5"/>
    <property type="match status" value="1"/>
</dbReference>
<dbReference type="GO" id="GO:0017168">
    <property type="term" value="F:5-oxoprolinase (ATP-hydrolyzing) activity"/>
    <property type="evidence" value="ECO:0007669"/>
    <property type="project" value="UniProtKB-UniRule"/>
</dbReference>
<evidence type="ECO:0000313" key="3">
    <source>
        <dbReference type="Proteomes" id="UP000325415"/>
    </source>
</evidence>
<protein>
    <recommendedName>
        <fullName evidence="1">5-oxoprolinase subunit A</fullName>
        <shortName evidence="1">5-OPase subunit A</shortName>
        <ecNumber evidence="1">3.5.2.9</ecNumber>
    </recommendedName>
    <alternativeName>
        <fullName evidence="1">5-oxoprolinase (ATP-hydrolyzing) subunit A</fullName>
    </alternativeName>
</protein>
<dbReference type="PANTHER" id="PTHR30292">
    <property type="entry name" value="UNCHARACTERIZED PROTEIN YBGL-RELATED"/>
    <property type="match status" value="1"/>
</dbReference>
<reference evidence="2 3" key="1">
    <citation type="submission" date="2018-04" db="EMBL/GenBank/DDBJ databases">
        <authorList>
            <person name="Eckel V.P."/>
            <person name="Vogel R.F."/>
        </authorList>
    </citation>
    <scope>NUCLEOTIDE SEQUENCE [LARGE SCALE GENOMIC DNA]</scope>
    <source>
        <strain evidence="3">TMW 2.1764</strain>
    </source>
</reference>
<dbReference type="Pfam" id="PF03746">
    <property type="entry name" value="LamB_YcsF"/>
    <property type="match status" value="1"/>
</dbReference>
<organism evidence="2 3">
    <name type="scientific">Bifidobacterium tibiigranuli</name>
    <dbReference type="NCBI Taxonomy" id="2172043"/>
    <lineage>
        <taxon>Bacteria</taxon>
        <taxon>Bacillati</taxon>
        <taxon>Actinomycetota</taxon>
        <taxon>Actinomycetes</taxon>
        <taxon>Bifidobacteriales</taxon>
        <taxon>Bifidobacteriaceae</taxon>
        <taxon>Bifidobacterium</taxon>
    </lineage>
</organism>
<evidence type="ECO:0000313" key="2">
    <source>
        <dbReference type="EMBL" id="KAE8128092.1"/>
    </source>
</evidence>